<feature type="chain" id="PRO_5047443644" evidence="1">
    <location>
        <begin position="21"/>
        <end position="316"/>
    </location>
</feature>
<keyword evidence="1" id="KW-0732">Signal</keyword>
<proteinExistence type="predicted"/>
<sequence length="316" mass="35386">MFRHLLLFCILYVNVVLTLGAWNEIRMKEASDLFQEPRMESPSSIRIESGTIVKALCQTLDTKSLARASNDSTPLGRSVWTQVIFKEYTGYVPYERMDRTESWLPGAPWCSCRKGQGLLCIDDNQKLQHQEAEQFLNSHNILTSCTNNPDVACPSFTGIRNETIEGLVNFIAISNCTGVQVTGGTEVSDAESYYSHKLGFRIDFASSSCIDNYIKLNFHYVGNRKYGSPDKLYVACSGNTLARKQDHWEMSGYINGGSRVVLPNETTCYVPNRTPTSSIPNVTPTSSIPNGTSTSSITYLIPLLILFVNSYFHEYM</sequence>
<gene>
    <name evidence="2" type="ORF">K7432_016311</name>
</gene>
<name>A0ABR2WEX9_9FUNG</name>
<evidence type="ECO:0000256" key="1">
    <source>
        <dbReference type="SAM" id="SignalP"/>
    </source>
</evidence>
<reference evidence="2 3" key="1">
    <citation type="submission" date="2023-04" db="EMBL/GenBank/DDBJ databases">
        <title>Genome of Basidiobolus ranarum AG-B5.</title>
        <authorList>
            <person name="Stajich J.E."/>
            <person name="Carter-House D."/>
            <person name="Gryganskyi A."/>
        </authorList>
    </citation>
    <scope>NUCLEOTIDE SEQUENCE [LARGE SCALE GENOMIC DNA]</scope>
    <source>
        <strain evidence="2 3">AG-B5</strain>
    </source>
</reference>
<keyword evidence="3" id="KW-1185">Reference proteome</keyword>
<organism evidence="2 3">
    <name type="scientific">Basidiobolus ranarum</name>
    <dbReference type="NCBI Taxonomy" id="34480"/>
    <lineage>
        <taxon>Eukaryota</taxon>
        <taxon>Fungi</taxon>
        <taxon>Fungi incertae sedis</taxon>
        <taxon>Zoopagomycota</taxon>
        <taxon>Entomophthoromycotina</taxon>
        <taxon>Basidiobolomycetes</taxon>
        <taxon>Basidiobolales</taxon>
        <taxon>Basidiobolaceae</taxon>
        <taxon>Basidiobolus</taxon>
    </lineage>
</organism>
<feature type="signal peptide" evidence="1">
    <location>
        <begin position="1"/>
        <end position="20"/>
    </location>
</feature>
<evidence type="ECO:0000313" key="3">
    <source>
        <dbReference type="Proteomes" id="UP001479436"/>
    </source>
</evidence>
<accession>A0ABR2WEX9</accession>
<evidence type="ECO:0000313" key="2">
    <source>
        <dbReference type="EMBL" id="KAK9760056.1"/>
    </source>
</evidence>
<dbReference type="Proteomes" id="UP001479436">
    <property type="component" value="Unassembled WGS sequence"/>
</dbReference>
<comment type="caution">
    <text evidence="2">The sequence shown here is derived from an EMBL/GenBank/DDBJ whole genome shotgun (WGS) entry which is preliminary data.</text>
</comment>
<protein>
    <submittedName>
        <fullName evidence="2">Uncharacterized protein</fullName>
    </submittedName>
</protein>
<dbReference type="EMBL" id="JASJQH010002614">
    <property type="protein sequence ID" value="KAK9760056.1"/>
    <property type="molecule type" value="Genomic_DNA"/>
</dbReference>